<gene>
    <name evidence="1" type="ORF">ACFQ2X_06855</name>
</gene>
<dbReference type="EMBL" id="JBHTLR010000007">
    <property type="protein sequence ID" value="MFD1216312.1"/>
    <property type="molecule type" value="Genomic_DNA"/>
</dbReference>
<evidence type="ECO:0000313" key="2">
    <source>
        <dbReference type="Proteomes" id="UP001597264"/>
    </source>
</evidence>
<proteinExistence type="predicted"/>
<accession>A0ABW3U632</accession>
<dbReference type="RefSeq" id="WP_230438415.1">
    <property type="nucleotide sequence ID" value="NZ_CP087715.1"/>
</dbReference>
<dbReference type="Gene3D" id="3.40.640.10">
    <property type="entry name" value="Type I PLP-dependent aspartate aminotransferase-like (Major domain)"/>
    <property type="match status" value="1"/>
</dbReference>
<reference evidence="2" key="1">
    <citation type="journal article" date="2019" name="Int. J. Syst. Evol. Microbiol.">
        <title>The Global Catalogue of Microorganisms (GCM) 10K type strain sequencing project: providing services to taxonomists for standard genome sequencing and annotation.</title>
        <authorList>
            <consortium name="The Broad Institute Genomics Platform"/>
            <consortium name="The Broad Institute Genome Sequencing Center for Infectious Disease"/>
            <person name="Wu L."/>
            <person name="Ma J."/>
        </authorList>
    </citation>
    <scope>NUCLEOTIDE SEQUENCE [LARGE SCALE GENOMIC DNA]</scope>
    <source>
        <strain evidence="2">CCUG 54356</strain>
    </source>
</reference>
<comment type="caution">
    <text evidence="1">The sequence shown here is derived from an EMBL/GenBank/DDBJ whole genome shotgun (WGS) entry which is preliminary data.</text>
</comment>
<organism evidence="1 2">
    <name type="scientific">Microbulbifer celer</name>
    <dbReference type="NCBI Taxonomy" id="435905"/>
    <lineage>
        <taxon>Bacteria</taxon>
        <taxon>Pseudomonadati</taxon>
        <taxon>Pseudomonadota</taxon>
        <taxon>Gammaproteobacteria</taxon>
        <taxon>Cellvibrionales</taxon>
        <taxon>Microbulbiferaceae</taxon>
        <taxon>Microbulbifer</taxon>
    </lineage>
</organism>
<dbReference type="Proteomes" id="UP001597264">
    <property type="component" value="Unassembled WGS sequence"/>
</dbReference>
<evidence type="ECO:0000313" key="1">
    <source>
        <dbReference type="EMBL" id="MFD1216312.1"/>
    </source>
</evidence>
<dbReference type="InterPro" id="IPR015421">
    <property type="entry name" value="PyrdxlP-dep_Trfase_major"/>
</dbReference>
<dbReference type="InterPro" id="IPR015422">
    <property type="entry name" value="PyrdxlP-dep_Trfase_small"/>
</dbReference>
<dbReference type="InterPro" id="IPR015424">
    <property type="entry name" value="PyrdxlP-dep_Trfase"/>
</dbReference>
<evidence type="ECO:0008006" key="3">
    <source>
        <dbReference type="Google" id="ProtNLM"/>
    </source>
</evidence>
<name>A0ABW3U632_9GAMM</name>
<dbReference type="Gene3D" id="3.90.1150.10">
    <property type="entry name" value="Aspartate Aminotransferase, domain 1"/>
    <property type="match status" value="1"/>
</dbReference>
<keyword evidence="2" id="KW-1185">Reference proteome</keyword>
<protein>
    <recommendedName>
        <fullName evidence="3">Selenocysteine lyase</fullName>
    </recommendedName>
</protein>
<sequence>MYQKYYRQFLQAAQKAASEDRSGDSFDTAEASQGPLHMACHSHHYWPDVTLDAVQQYWQDAARLADRKWDLIFGDKIPAFQRQIARNLTLPAPEQIAIAPNTHELVYRLLSAFDLSQPLRLLTTDGEFYSFARQLQRMEEQPNVEVVRIATQPFDTLAERFEQALQSGRYDLAYASQVFFDSGVAFPGLLDIAARKPEATQMVIDGYHGFFARPTDLSAIADKVFYTAGSYKYLGAGEGMCFMSVPRGCQLRPLNTGWFAEMAELENRNDSVGYGNDWLRFAGATMDYSALYKALAVLELFEKDGISVASIHRYVQNNQRRFIAAMDAAEHPLLNRDNLIYHDLENGHGHFFTFRCGSAENAEQLQQELLAKGILCDRRQQLLRLGFAIYHPADENFERLFT</sequence>
<dbReference type="SUPFAM" id="SSF53383">
    <property type="entry name" value="PLP-dependent transferases"/>
    <property type="match status" value="1"/>
</dbReference>